<evidence type="ECO:0000256" key="4">
    <source>
        <dbReference type="SAM" id="Phobius"/>
    </source>
</evidence>
<dbReference type="SUPFAM" id="SSF52540">
    <property type="entry name" value="P-loop containing nucleoside triphosphate hydrolases"/>
    <property type="match status" value="1"/>
</dbReference>
<reference evidence="8" key="1">
    <citation type="submission" date="2022-11" db="UniProtKB">
        <authorList>
            <consortium name="EnsemblMetazoa"/>
        </authorList>
    </citation>
    <scope>IDENTIFICATION</scope>
</reference>
<dbReference type="InterPro" id="IPR011029">
    <property type="entry name" value="DEATH-like_dom_sf"/>
</dbReference>
<dbReference type="RefSeq" id="XP_038046095.1">
    <property type="nucleotide sequence ID" value="XM_038190167.1"/>
</dbReference>
<dbReference type="InterPro" id="IPR027417">
    <property type="entry name" value="P-loop_NTPase"/>
</dbReference>
<dbReference type="CDD" id="cd01670">
    <property type="entry name" value="Death"/>
    <property type="match status" value="1"/>
</dbReference>
<feature type="compositionally biased region" description="Polar residues" evidence="3">
    <location>
        <begin position="143"/>
        <end position="154"/>
    </location>
</feature>
<dbReference type="InterPro" id="IPR032675">
    <property type="entry name" value="LRR_dom_sf"/>
</dbReference>
<evidence type="ECO:0000313" key="8">
    <source>
        <dbReference type="EnsemblMetazoa" id="XP_038046095.1"/>
    </source>
</evidence>
<feature type="compositionally biased region" description="Polar residues" evidence="3">
    <location>
        <begin position="275"/>
        <end position="299"/>
    </location>
</feature>
<keyword evidence="1" id="KW-0547">Nucleotide-binding</keyword>
<evidence type="ECO:0000259" key="6">
    <source>
        <dbReference type="PROSITE" id="PS50017"/>
    </source>
</evidence>
<dbReference type="GO" id="GO:0005524">
    <property type="term" value="F:ATP binding"/>
    <property type="evidence" value="ECO:0007669"/>
    <property type="project" value="UniProtKB-KW"/>
</dbReference>
<dbReference type="RefSeq" id="XP_038046093.1">
    <property type="nucleotide sequence ID" value="XM_038190165.1"/>
</dbReference>
<dbReference type="PANTHER" id="PTHR46312:SF2">
    <property type="entry name" value="NUCLEOTIDE-BINDING OLIGOMERIZATION DOMAIN-CONTAINING PROTEIN 2-LIKE"/>
    <property type="match status" value="1"/>
</dbReference>
<dbReference type="RefSeq" id="XP_038046094.1">
    <property type="nucleotide sequence ID" value="XM_038190166.1"/>
</dbReference>
<evidence type="ECO:0000313" key="9">
    <source>
        <dbReference type="Proteomes" id="UP000887568"/>
    </source>
</evidence>
<dbReference type="InterPro" id="IPR007111">
    <property type="entry name" value="NACHT_NTPase"/>
</dbReference>
<feature type="domain" description="Death" evidence="6">
    <location>
        <begin position="450"/>
        <end position="535"/>
    </location>
</feature>
<feature type="compositionally biased region" description="Low complexity" evidence="3">
    <location>
        <begin position="54"/>
        <end position="85"/>
    </location>
</feature>
<dbReference type="Pfam" id="PF00531">
    <property type="entry name" value="Death"/>
    <property type="match status" value="1"/>
</dbReference>
<evidence type="ECO:0000256" key="3">
    <source>
        <dbReference type="SAM" id="MobiDB-lite"/>
    </source>
</evidence>
<keyword evidence="4" id="KW-0472">Membrane</keyword>
<feature type="chain" id="PRO_5038275582" evidence="5">
    <location>
        <begin position="27"/>
        <end position="1287"/>
    </location>
</feature>
<keyword evidence="2" id="KW-0067">ATP-binding</keyword>
<protein>
    <submittedName>
        <fullName evidence="8">Uncharacterized protein</fullName>
    </submittedName>
</protein>
<dbReference type="Gene3D" id="3.80.10.10">
    <property type="entry name" value="Ribonuclease Inhibitor"/>
    <property type="match status" value="1"/>
</dbReference>
<feature type="compositionally biased region" description="Polar residues" evidence="3">
    <location>
        <begin position="197"/>
        <end position="217"/>
    </location>
</feature>
<dbReference type="PROSITE" id="PS50837">
    <property type="entry name" value="NACHT"/>
    <property type="match status" value="1"/>
</dbReference>
<dbReference type="EnsemblMetazoa" id="XM_038190166.1">
    <property type="protein sequence ID" value="XP_038046094.1"/>
    <property type="gene ID" value="LOC119720485"/>
</dbReference>
<dbReference type="Gene3D" id="1.10.533.10">
    <property type="entry name" value="Death Domain, Fas"/>
    <property type="match status" value="1"/>
</dbReference>
<organism evidence="8 9">
    <name type="scientific">Patiria miniata</name>
    <name type="common">Bat star</name>
    <name type="synonym">Asterina miniata</name>
    <dbReference type="NCBI Taxonomy" id="46514"/>
    <lineage>
        <taxon>Eukaryota</taxon>
        <taxon>Metazoa</taxon>
        <taxon>Echinodermata</taxon>
        <taxon>Eleutherozoa</taxon>
        <taxon>Asterozoa</taxon>
        <taxon>Asteroidea</taxon>
        <taxon>Valvatacea</taxon>
        <taxon>Valvatida</taxon>
        <taxon>Asterinidae</taxon>
        <taxon>Patiria</taxon>
    </lineage>
</organism>
<accession>A0A913Z5N5</accession>
<dbReference type="Gene3D" id="3.40.50.300">
    <property type="entry name" value="P-loop containing nucleotide triphosphate hydrolases"/>
    <property type="match status" value="1"/>
</dbReference>
<dbReference type="GO" id="GO:0007165">
    <property type="term" value="P:signal transduction"/>
    <property type="evidence" value="ECO:0007669"/>
    <property type="project" value="InterPro"/>
</dbReference>
<feature type="region of interest" description="Disordered" evidence="3">
    <location>
        <begin position="384"/>
        <end position="445"/>
    </location>
</feature>
<feature type="compositionally biased region" description="Low complexity" evidence="3">
    <location>
        <begin position="218"/>
        <end position="271"/>
    </location>
</feature>
<dbReference type="OMA" id="MRPPLNF"/>
<dbReference type="SUPFAM" id="SSF52047">
    <property type="entry name" value="RNI-like"/>
    <property type="match status" value="1"/>
</dbReference>
<dbReference type="RefSeq" id="XP_038046096.1">
    <property type="nucleotide sequence ID" value="XM_038190168.1"/>
</dbReference>
<dbReference type="GeneID" id="119720485"/>
<dbReference type="Pfam" id="PF05729">
    <property type="entry name" value="NACHT"/>
    <property type="match status" value="1"/>
</dbReference>
<evidence type="ECO:0000259" key="7">
    <source>
        <dbReference type="PROSITE" id="PS50837"/>
    </source>
</evidence>
<feature type="compositionally biased region" description="Basic and acidic residues" evidence="3">
    <location>
        <begin position="425"/>
        <end position="445"/>
    </location>
</feature>
<keyword evidence="4" id="KW-0812">Transmembrane</keyword>
<dbReference type="PROSITE" id="PS50017">
    <property type="entry name" value="DEATH_DOMAIN"/>
    <property type="match status" value="1"/>
</dbReference>
<keyword evidence="5" id="KW-0732">Signal</keyword>
<keyword evidence="9" id="KW-1185">Reference proteome</keyword>
<name>A0A913Z5N5_PATMI</name>
<dbReference type="SMART" id="SM00005">
    <property type="entry name" value="DEATH"/>
    <property type="match status" value="1"/>
</dbReference>
<evidence type="ECO:0000256" key="1">
    <source>
        <dbReference type="ARBA" id="ARBA00022741"/>
    </source>
</evidence>
<feature type="transmembrane region" description="Helical" evidence="4">
    <location>
        <begin position="306"/>
        <end position="329"/>
    </location>
</feature>
<evidence type="ECO:0000256" key="5">
    <source>
        <dbReference type="SAM" id="SignalP"/>
    </source>
</evidence>
<dbReference type="PANTHER" id="PTHR46312">
    <property type="entry name" value="NACHT DOMAIN-CONTAINING PROTEIN"/>
    <property type="match status" value="1"/>
</dbReference>
<feature type="compositionally biased region" description="Polar residues" evidence="3">
    <location>
        <begin position="89"/>
        <end position="117"/>
    </location>
</feature>
<dbReference type="SUPFAM" id="SSF47986">
    <property type="entry name" value="DEATH domain"/>
    <property type="match status" value="1"/>
</dbReference>
<keyword evidence="4" id="KW-1133">Transmembrane helix</keyword>
<feature type="region of interest" description="Disordered" evidence="3">
    <location>
        <begin position="26"/>
        <end position="299"/>
    </location>
</feature>
<evidence type="ECO:0000256" key="2">
    <source>
        <dbReference type="ARBA" id="ARBA00022840"/>
    </source>
</evidence>
<dbReference type="EnsemblMetazoa" id="XM_038190167.1">
    <property type="protein sequence ID" value="XP_038046095.1"/>
    <property type="gene ID" value="LOC119720485"/>
</dbReference>
<sequence length="1287" mass="141068">MAAVSLRTTFIFFLLVFVVLLRTTSGQQPSEGDSKPLAFSSTRKTESNVVTTKPANSPSTTRASTSPSATTDELITTATQSTTRARTTEALTQEIQVTQTTSDPPRNTNSSTDPETQTTATRPTLGPPRTTRTSTSTGNPSTKDASTIEGSTVRENPTTTNTLPTTESQLTAKRNSTTTATAASPDTSTSASMSAVTEGQTTSGAATTEVSSTAQVNPSTTTAQATTVQPTATSEVITTNTQITINTQATSGTSTSESPSTKKNPTTSATPESPGKSTASSALPTRQTATSANTRTTPSTQPASAFIYYILGASVLVSVVVLGCGVHCISLRIKGQRRNNHQDEPSMEMGIISERDEDDGDPCSSAELGAVALQDLDGAVQLRNESDEETNNETNPENVELGGASSRAEATEGTTNIDGAVQMRNESREETQNETNPEHAVLERTESRVGDLKLRIIAQHLGSEWERLATVLGFSSGEIFTFKNDNDRRTDNQIFAMLVAWRRRQSSSDDACRILLRALEEIGRVDLSREVQGIISDDIANSLKTVQKEVTYFTKLTASSIPLHPLVQSRKVGMKEFFIQPELMSVDARKGMPGRPLNMSGGEIRLDALETMKPITLEEFIRLMGNGEVRNNRILLSGGAGCGKTTLLKKVANDLTFNSALPLANFKIVVPLRLNQMVETGCLIDAMLKQILPRNTTVTPLRLKEVIDKYEEHIAFLLDGLDEIPLKVLQSSKGLLSIKDVLENRVLVRSCVLVTTRPHMVDHVLSAYPHYDVVQTRGFSQQNCNEFIVNFFKDDVEKREALIAQLTTSPSLRSIAQIPIISLILCIIQENPGSVSDRLSDLYSQVARVLVRNPSTKDQRDHGVQLISILNGLGKVALNGLFRPNGGTLIFTRDEFNECGQVYEDALRFGFLIEERCTSGLEVRRVVIFVHKSVQEYCAAHVMVNLLDVDEDGFKGYLKDVVAENVFGLEYLFRFCCGRSPKAARLIVEHVQKIRGDKVRLCRLVRLLLLESGSKELASKLHPQTDVECETSEDLKAFAYCLEYVRSPVSINQMRIVVSSCDDLQLLGKCLQSGNMKSIKQIVCKYSISEGWRGHLTQLEQTLAVDKVDRLVLALWIPDHIPCDVVFLSGCINRVSKMCGEFGLNLKGSNFGRSLYDIKCLVGALKGCSLFYLVLSNINMHGKVRWLSNLFTLALKQLLLRNCNLGDDDIKDLICVMPNSLLQLDLTENVLSPEAMKDLTLHLRRLPKLKCLKLANTGSNADLISKIVSRNLCHMLETDVCTFVKDV</sequence>
<dbReference type="Proteomes" id="UP000887568">
    <property type="component" value="Unplaced"/>
</dbReference>
<feature type="compositionally biased region" description="Polar residues" evidence="3">
    <location>
        <begin position="39"/>
        <end position="53"/>
    </location>
</feature>
<proteinExistence type="predicted"/>
<feature type="compositionally biased region" description="Low complexity" evidence="3">
    <location>
        <begin position="118"/>
        <end position="142"/>
    </location>
</feature>
<dbReference type="OrthoDB" id="4207253at2759"/>
<dbReference type="EnsemblMetazoa" id="XM_038190165.1">
    <property type="protein sequence ID" value="XP_038046093.1"/>
    <property type="gene ID" value="LOC119720485"/>
</dbReference>
<feature type="domain" description="NACHT" evidence="7">
    <location>
        <begin position="632"/>
        <end position="758"/>
    </location>
</feature>
<dbReference type="InterPro" id="IPR000488">
    <property type="entry name" value="Death_dom"/>
</dbReference>
<feature type="signal peptide" evidence="5">
    <location>
        <begin position="1"/>
        <end position="26"/>
    </location>
</feature>
<feature type="compositionally biased region" description="Low complexity" evidence="3">
    <location>
        <begin position="155"/>
        <end position="195"/>
    </location>
</feature>
<dbReference type="EnsemblMetazoa" id="XM_038190168.1">
    <property type="protein sequence ID" value="XP_038046096.1"/>
    <property type="gene ID" value="LOC119720485"/>
</dbReference>